<reference evidence="1" key="1">
    <citation type="submission" date="2022-10" db="EMBL/GenBank/DDBJ databases">
        <title>Culturing micro-colonial fungi from biological soil crusts in the Mojave desert and describing Neophaeococcomyces mojavensis, and introducing the new genera and species Taxawa tesnikishii.</title>
        <authorList>
            <person name="Kurbessoian T."/>
            <person name="Stajich J.E."/>
        </authorList>
    </citation>
    <scope>NUCLEOTIDE SEQUENCE</scope>
    <source>
        <strain evidence="1">JES_112</strain>
    </source>
</reference>
<dbReference type="Proteomes" id="UP001172386">
    <property type="component" value="Unassembled WGS sequence"/>
</dbReference>
<accession>A0ACC2ZMA2</accession>
<name>A0ACC2ZMA2_9EURO</name>
<evidence type="ECO:0000313" key="1">
    <source>
        <dbReference type="EMBL" id="KAJ9648649.1"/>
    </source>
</evidence>
<dbReference type="EMBL" id="JAPDRQ010000467">
    <property type="protein sequence ID" value="KAJ9648649.1"/>
    <property type="molecule type" value="Genomic_DNA"/>
</dbReference>
<organism evidence="1 2">
    <name type="scientific">Neophaeococcomyces mojaviensis</name>
    <dbReference type="NCBI Taxonomy" id="3383035"/>
    <lineage>
        <taxon>Eukaryota</taxon>
        <taxon>Fungi</taxon>
        <taxon>Dikarya</taxon>
        <taxon>Ascomycota</taxon>
        <taxon>Pezizomycotina</taxon>
        <taxon>Eurotiomycetes</taxon>
        <taxon>Chaetothyriomycetidae</taxon>
        <taxon>Chaetothyriales</taxon>
        <taxon>Chaetothyriales incertae sedis</taxon>
        <taxon>Neophaeococcomyces</taxon>
    </lineage>
</organism>
<gene>
    <name evidence="1" type="ORF">H2198_010984</name>
</gene>
<evidence type="ECO:0000313" key="2">
    <source>
        <dbReference type="Proteomes" id="UP001172386"/>
    </source>
</evidence>
<comment type="caution">
    <text evidence="1">The sequence shown here is derived from an EMBL/GenBank/DDBJ whole genome shotgun (WGS) entry which is preliminary data.</text>
</comment>
<sequence length="541" mass="60380">MVLSQPESTTHPAALGFASDRPQVMARSKKSKANHTSGEVPKKQFGKQLTHFLCFPLLSDEVLQSFGSSLEHFRQVSTTPAREHPLKARARLVVESQGQKTTPREANGDEVEVGRPDTTEDNLNNDALELEGATDHTDERHCDVDLESGPLGNTSKGIGETFEESLKIIPGVAHRPLGTYHMTIGVMNLSKTEDFQKAEEIFQGLNLKQLLKDAEKGPPVSSKVHRKWEESSNDKRKEKKEEIEVVETIKDLRTDTTSTLESLDRPVSPPTTSKTSNTNPQNQTTLTSTSANSTFQNTTSKFTAASELLPIHISLLGLSAFTSPKRARVLFAHPHEQSSLNTGPTDMNQRPSFDVPFPNRLYNFALHIEAPFREAGLITQTRPLTLHATLANMRFVVQAKGGRTSKGQKWTKGRKRWDEGMVDARKLCQVFNDFDGDPKAAENVLGLETKHNQEGHEDDDDGGNEEEHDGGAEDYGTNNDQKKLVKKDNRDRPKRDLSKEFIWAKDMLIDRVALCEMGAKKSENPLLELVYPPVLEKRVFE</sequence>
<keyword evidence="2" id="KW-1185">Reference proteome</keyword>
<protein>
    <submittedName>
        <fullName evidence="1">Uncharacterized protein</fullName>
    </submittedName>
</protein>
<proteinExistence type="predicted"/>